<dbReference type="Gene3D" id="1.10.510.10">
    <property type="entry name" value="Transferase(Phosphotransferase) domain 1"/>
    <property type="match status" value="1"/>
</dbReference>
<keyword evidence="3" id="KW-1185">Reference proteome</keyword>
<evidence type="ECO:0000256" key="1">
    <source>
        <dbReference type="SAM" id="MobiDB-lite"/>
    </source>
</evidence>
<dbReference type="InterPro" id="IPR011009">
    <property type="entry name" value="Kinase-like_dom_sf"/>
</dbReference>
<gene>
    <name evidence="2" type="ORF">NCGR_LOCUS38061</name>
</gene>
<dbReference type="SUPFAM" id="SSF56112">
    <property type="entry name" value="Protein kinase-like (PK-like)"/>
    <property type="match status" value="1"/>
</dbReference>
<comment type="caution">
    <text evidence="2">The sequence shown here is derived from an EMBL/GenBank/DDBJ whole genome shotgun (WGS) entry which is preliminary data.</text>
</comment>
<name>A0A811Q5S3_9POAL</name>
<dbReference type="PANTHER" id="PTHR48007">
    <property type="entry name" value="LEUCINE-RICH REPEAT RECEPTOR-LIKE PROTEIN KINASE PXC1"/>
    <property type="match status" value="1"/>
</dbReference>
<evidence type="ECO:0000313" key="2">
    <source>
        <dbReference type="EMBL" id="CAD6254457.1"/>
    </source>
</evidence>
<dbReference type="Proteomes" id="UP000604825">
    <property type="component" value="Unassembled WGS sequence"/>
</dbReference>
<feature type="region of interest" description="Disordered" evidence="1">
    <location>
        <begin position="47"/>
        <end position="69"/>
    </location>
</feature>
<evidence type="ECO:0008006" key="4">
    <source>
        <dbReference type="Google" id="ProtNLM"/>
    </source>
</evidence>
<protein>
    <recommendedName>
        <fullName evidence="4">Protein kinase domain-containing protein</fullName>
    </recommendedName>
</protein>
<dbReference type="AlphaFoldDB" id="A0A811Q5S3"/>
<reference evidence="2" key="1">
    <citation type="submission" date="2020-10" db="EMBL/GenBank/DDBJ databases">
        <authorList>
            <person name="Han B."/>
            <person name="Lu T."/>
            <person name="Zhao Q."/>
            <person name="Huang X."/>
            <person name="Zhao Y."/>
        </authorList>
    </citation>
    <scope>NUCLEOTIDE SEQUENCE</scope>
</reference>
<dbReference type="EMBL" id="CAJGYO010000009">
    <property type="protein sequence ID" value="CAD6254457.1"/>
    <property type="molecule type" value="Genomic_DNA"/>
</dbReference>
<accession>A0A811Q5S3</accession>
<dbReference type="InterPro" id="IPR046959">
    <property type="entry name" value="PRK1-6/SRF4-like"/>
</dbReference>
<proteinExistence type="predicted"/>
<dbReference type="OrthoDB" id="4062651at2759"/>
<sequence length="107" mass="11483">MAHPLWVSQKADFYSFGMLPLELLTGKAPTDVVLYDKGVDHPRWARSTVKEEWTSPGRGGDDGDVAAGHGPCMELALDQRPMMPEIVARIEGLGGTGSVSTARSLTS</sequence>
<dbReference type="PANTHER" id="PTHR48007:SF4">
    <property type="entry name" value="LEUCINE-RICH REPEAT RECEPTOR-LIKE PROTEIN KINASE PXC1"/>
    <property type="match status" value="1"/>
</dbReference>
<evidence type="ECO:0000313" key="3">
    <source>
        <dbReference type="Proteomes" id="UP000604825"/>
    </source>
</evidence>
<organism evidence="2 3">
    <name type="scientific">Miscanthus lutarioriparius</name>
    <dbReference type="NCBI Taxonomy" id="422564"/>
    <lineage>
        <taxon>Eukaryota</taxon>
        <taxon>Viridiplantae</taxon>
        <taxon>Streptophyta</taxon>
        <taxon>Embryophyta</taxon>
        <taxon>Tracheophyta</taxon>
        <taxon>Spermatophyta</taxon>
        <taxon>Magnoliopsida</taxon>
        <taxon>Liliopsida</taxon>
        <taxon>Poales</taxon>
        <taxon>Poaceae</taxon>
        <taxon>PACMAD clade</taxon>
        <taxon>Panicoideae</taxon>
        <taxon>Andropogonodae</taxon>
        <taxon>Andropogoneae</taxon>
        <taxon>Saccharinae</taxon>
        <taxon>Miscanthus</taxon>
    </lineage>
</organism>